<organism evidence="1 2">
    <name type="scientific">Candidatus Saganbacteria bacterium CG08_land_8_20_14_0_20_45_16</name>
    <dbReference type="NCBI Taxonomy" id="2014293"/>
    <lineage>
        <taxon>Bacteria</taxon>
        <taxon>Bacillati</taxon>
        <taxon>Saganbacteria</taxon>
    </lineage>
</organism>
<sequence>MTHEELDAFLESHQEVEWALDQDNNLLLRHTQFDSEHEKLKIEPRALAQLTPQKLESLLVGGHNVEHITRVTGYFSRVSGWNKGKRGELAERDRVTV</sequence>
<accession>A0A2H0Y181</accession>
<dbReference type="InterPro" id="IPR012833">
    <property type="entry name" value="NrdD"/>
</dbReference>
<protein>
    <submittedName>
        <fullName evidence="1">Uncharacterized protein</fullName>
    </submittedName>
</protein>
<dbReference type="Proteomes" id="UP000231343">
    <property type="component" value="Unassembled WGS sequence"/>
</dbReference>
<dbReference type="GO" id="GO:0006260">
    <property type="term" value="P:DNA replication"/>
    <property type="evidence" value="ECO:0007669"/>
    <property type="project" value="InterPro"/>
</dbReference>
<dbReference type="Pfam" id="PF13597">
    <property type="entry name" value="NRDD"/>
    <property type="match status" value="1"/>
</dbReference>
<dbReference type="GO" id="GO:0008998">
    <property type="term" value="F:ribonucleoside-triphosphate reductase (thioredoxin) activity"/>
    <property type="evidence" value="ECO:0007669"/>
    <property type="project" value="InterPro"/>
</dbReference>
<evidence type="ECO:0000313" key="1">
    <source>
        <dbReference type="EMBL" id="PIS31303.1"/>
    </source>
</evidence>
<evidence type="ECO:0000313" key="2">
    <source>
        <dbReference type="Proteomes" id="UP000231343"/>
    </source>
</evidence>
<proteinExistence type="predicted"/>
<dbReference type="AlphaFoldDB" id="A0A2H0Y181"/>
<reference evidence="1 2" key="1">
    <citation type="submission" date="2017-09" db="EMBL/GenBank/DDBJ databases">
        <title>Depth-based differentiation of microbial function through sediment-hosted aquifers and enrichment of novel symbionts in the deep terrestrial subsurface.</title>
        <authorList>
            <person name="Probst A.J."/>
            <person name="Ladd B."/>
            <person name="Jarett J.K."/>
            <person name="Geller-Mcgrath D.E."/>
            <person name="Sieber C.M."/>
            <person name="Emerson J.B."/>
            <person name="Anantharaman K."/>
            <person name="Thomas B.C."/>
            <person name="Malmstrom R."/>
            <person name="Stieglmeier M."/>
            <person name="Klingl A."/>
            <person name="Woyke T."/>
            <person name="Ryan C.M."/>
            <person name="Banfield J.F."/>
        </authorList>
    </citation>
    <scope>NUCLEOTIDE SEQUENCE [LARGE SCALE GENOMIC DNA]</scope>
    <source>
        <strain evidence="1">CG08_land_8_20_14_0_20_45_16</strain>
    </source>
</reference>
<gene>
    <name evidence="1" type="ORF">COT42_01435</name>
</gene>
<name>A0A2H0Y181_UNCSA</name>
<dbReference type="EMBL" id="PEYM01000026">
    <property type="protein sequence ID" value="PIS31303.1"/>
    <property type="molecule type" value="Genomic_DNA"/>
</dbReference>
<comment type="caution">
    <text evidence="1">The sequence shown here is derived from an EMBL/GenBank/DDBJ whole genome shotgun (WGS) entry which is preliminary data.</text>
</comment>